<dbReference type="InterPro" id="IPR001296">
    <property type="entry name" value="Glyco_trans_1"/>
</dbReference>
<dbReference type="AlphaFoldDB" id="A0A1R1J4W2"/>
<dbReference type="Gene3D" id="3.40.50.2000">
    <property type="entry name" value="Glycogen Phosphorylase B"/>
    <property type="match status" value="1"/>
</dbReference>
<dbReference type="PANTHER" id="PTHR46401:SF2">
    <property type="entry name" value="GLYCOSYLTRANSFERASE WBBK-RELATED"/>
    <property type="match status" value="1"/>
</dbReference>
<name>A0A1R1J4W2_9BURK</name>
<reference evidence="3 4" key="1">
    <citation type="submission" date="2017-01" db="EMBL/GenBank/DDBJ databases">
        <title>Phylogeographic, genomic and meropenem susceptibility analysis of Burkholderia ubonensis.</title>
        <authorList>
            <person name="Price E.P."/>
            <person name="Sarovich D.S."/>
            <person name="Webb J.R."/>
            <person name="Hall C.M."/>
            <person name="Sahl J.W."/>
            <person name="Kaestli M."/>
            <person name="Mayo M."/>
            <person name="Harrington G."/>
            <person name="Baker A.L."/>
            <person name="Sidak-Loftis L.C."/>
            <person name="Lummis M."/>
            <person name="Schupp J.M."/>
            <person name="Gillece J.D."/>
            <person name="Tuanyok A."/>
            <person name="Warner J."/>
            <person name="Busch J.D."/>
            <person name="Keim P."/>
            <person name="Currie B.J."/>
            <person name="Wagner D.M."/>
        </authorList>
    </citation>
    <scope>NUCLEOTIDE SEQUENCE [LARGE SCALE GENOMIC DNA]</scope>
    <source>
        <strain evidence="3 4">A21</strain>
    </source>
</reference>
<evidence type="ECO:0000313" key="4">
    <source>
        <dbReference type="Proteomes" id="UP000187194"/>
    </source>
</evidence>
<proteinExistence type="predicted"/>
<dbReference type="GO" id="GO:0016757">
    <property type="term" value="F:glycosyltransferase activity"/>
    <property type="evidence" value="ECO:0007669"/>
    <property type="project" value="InterPro"/>
</dbReference>
<dbReference type="PANTHER" id="PTHR46401">
    <property type="entry name" value="GLYCOSYLTRANSFERASE WBBK-RELATED"/>
    <property type="match status" value="1"/>
</dbReference>
<dbReference type="Proteomes" id="UP000187194">
    <property type="component" value="Unassembled WGS sequence"/>
</dbReference>
<organism evidence="3 4">
    <name type="scientific">Burkholderia ubonensis</name>
    <dbReference type="NCBI Taxonomy" id="101571"/>
    <lineage>
        <taxon>Bacteria</taxon>
        <taxon>Pseudomonadati</taxon>
        <taxon>Pseudomonadota</taxon>
        <taxon>Betaproteobacteria</taxon>
        <taxon>Burkholderiales</taxon>
        <taxon>Burkholderiaceae</taxon>
        <taxon>Burkholderia</taxon>
        <taxon>Burkholderia cepacia complex</taxon>
    </lineage>
</organism>
<dbReference type="EMBL" id="MTJZ01000063">
    <property type="protein sequence ID" value="OMG70051.1"/>
    <property type="molecule type" value="Genomic_DNA"/>
</dbReference>
<dbReference type="Pfam" id="PF00534">
    <property type="entry name" value="Glycos_transf_1"/>
    <property type="match status" value="1"/>
</dbReference>
<accession>A0A1R1J4W2</accession>
<gene>
    <name evidence="3" type="ORF">BW685_27850</name>
</gene>
<evidence type="ECO:0000256" key="1">
    <source>
        <dbReference type="ARBA" id="ARBA00022679"/>
    </source>
</evidence>
<feature type="domain" description="Glycosyl transferase family 1" evidence="2">
    <location>
        <begin position="116"/>
        <end position="275"/>
    </location>
</feature>
<evidence type="ECO:0000313" key="3">
    <source>
        <dbReference type="EMBL" id="OMG70051.1"/>
    </source>
</evidence>
<dbReference type="SUPFAM" id="SSF53756">
    <property type="entry name" value="UDP-Glycosyltransferase/glycogen phosphorylase"/>
    <property type="match status" value="1"/>
</dbReference>
<evidence type="ECO:0000259" key="2">
    <source>
        <dbReference type="Pfam" id="PF00534"/>
    </source>
</evidence>
<sequence length="301" mass="34033">MFTDALSGRARGLFSAVGWDHPGYFGQLADLRRCHPDFAIQFVVYDLIAIKYPQFFTREFGERVQDFLRALPLVCDRFMCISQSTATDVRTLLKADADTRVILIGGDIDDVSNAPADSPSPVAHPFVLCVGTLEIRKNHILLYYVWRRLAEHLGASCPKLVLVGRPGWLSGDVAYLFLNDPLTAGLVEIRHDVSNRELVSLFSDCLFSVFPSFYEGWGLPAWESLFYGKVCATSNTASLPEINPFPQLMFDPYDHTQAFDVIRMLIEEPDTLAEYEAQIPAKFPRQTWETCFDDLYQQIVA</sequence>
<keyword evidence="1" id="KW-0808">Transferase</keyword>
<comment type="caution">
    <text evidence="3">The sequence shown here is derived from an EMBL/GenBank/DDBJ whole genome shotgun (WGS) entry which is preliminary data.</text>
</comment>
<protein>
    <recommendedName>
        <fullName evidence="2">Glycosyl transferase family 1 domain-containing protein</fullName>
    </recommendedName>
</protein>